<dbReference type="PROSITE" id="PS51257">
    <property type="entry name" value="PROKAR_LIPOPROTEIN"/>
    <property type="match status" value="1"/>
</dbReference>
<dbReference type="RefSeq" id="WP_022631953.1">
    <property type="nucleotide sequence ID" value="NZ_AMWE01000001.1"/>
</dbReference>
<evidence type="ECO:0000313" key="1">
    <source>
        <dbReference type="EMBL" id="ERO59473.1"/>
    </source>
</evidence>
<proteinExistence type="predicted"/>
<reference evidence="2" key="1">
    <citation type="journal article" date="2013" name="Diversity">
        <title>Genome Sequence of Dickeya solani, a New soft Rot Pathogen of Potato, Suggests its Emergence May Be Related to a Novel Combination of Non-Ribosomal Peptide/Polyketide Synthetase Clusters.</title>
        <authorList>
            <person name="Garlant L."/>
            <person name="Koskinen P."/>
            <person name="Rouhiainen L."/>
            <person name="Laine P."/>
            <person name="Paulin L."/>
            <person name="Auvinen P."/>
            <person name="Holm L."/>
            <person name="Pirhonen M."/>
        </authorList>
    </citation>
    <scope>NUCLEOTIDE SEQUENCE [LARGE SCALE GENOMIC DNA]</scope>
    <source>
        <strain evidence="2">D s0432-1</strain>
    </source>
</reference>
<dbReference type="InterPro" id="IPR014582">
    <property type="entry name" value="UCP033535_lipo"/>
</dbReference>
<dbReference type="PIRSF" id="PIRSF033535">
    <property type="entry name" value="UCP033535_plp"/>
    <property type="match status" value="1"/>
</dbReference>
<name>A0AAV3KFV7_9GAMM</name>
<evidence type="ECO:0000313" key="2">
    <source>
        <dbReference type="Proteomes" id="UP000017142"/>
    </source>
</evidence>
<dbReference type="EMBL" id="AMWE01000001">
    <property type="protein sequence ID" value="ERO59473.1"/>
    <property type="molecule type" value="Genomic_DNA"/>
</dbReference>
<sequence>MSKRSRPLWLALAVLGLGGCRIVSQQEMADLKHPPNPHMANLGDTWRQHIVPQVVREARPVAALMKDVQASSDMDAACKQFGYRSQQENPCVFTVRVIGTVVSIDTASRNGKMVVRDDSAGNVTVQLGPTIRGTDLRDAYRGVSYQDFNDQVLYGDFGRAINQQALAMIQAAHPKTGERLDVIGVFSSWDIPQAVPDITPAQITRDDKGG</sequence>
<evidence type="ECO:0008006" key="3">
    <source>
        <dbReference type="Google" id="ProtNLM"/>
    </source>
</evidence>
<accession>A0AAV3KFV7</accession>
<dbReference type="GeneID" id="43519172"/>
<dbReference type="InterPro" id="IPR036215">
    <property type="entry name" value="TM0957-like_sf"/>
</dbReference>
<gene>
    <name evidence="1" type="ORF">A544_0445</name>
</gene>
<dbReference type="SUPFAM" id="SSF141318">
    <property type="entry name" value="TM0957-like"/>
    <property type="match status" value="1"/>
</dbReference>
<organism evidence="1 2">
    <name type="scientific">Dickeya solani D s0432-1</name>
    <dbReference type="NCBI Taxonomy" id="1231725"/>
    <lineage>
        <taxon>Bacteria</taxon>
        <taxon>Pseudomonadati</taxon>
        <taxon>Pseudomonadota</taxon>
        <taxon>Gammaproteobacteria</taxon>
        <taxon>Enterobacterales</taxon>
        <taxon>Pectobacteriaceae</taxon>
        <taxon>Dickeya</taxon>
    </lineage>
</organism>
<dbReference type="Pfam" id="PF10054">
    <property type="entry name" value="DUF2291"/>
    <property type="match status" value="1"/>
</dbReference>
<dbReference type="AlphaFoldDB" id="A0AAV3KFV7"/>
<protein>
    <recommendedName>
        <fullName evidence="3">Lipoprotein</fullName>
    </recommendedName>
</protein>
<dbReference type="Proteomes" id="UP000017142">
    <property type="component" value="Unassembled WGS sequence"/>
</dbReference>
<comment type="caution">
    <text evidence="1">The sequence shown here is derived from an EMBL/GenBank/DDBJ whole genome shotgun (WGS) entry which is preliminary data.</text>
</comment>